<organism evidence="2 3">
    <name type="scientific">Ancylostoma ceylanicum</name>
    <dbReference type="NCBI Taxonomy" id="53326"/>
    <lineage>
        <taxon>Eukaryota</taxon>
        <taxon>Metazoa</taxon>
        <taxon>Ecdysozoa</taxon>
        <taxon>Nematoda</taxon>
        <taxon>Chromadorea</taxon>
        <taxon>Rhabditida</taxon>
        <taxon>Rhabditina</taxon>
        <taxon>Rhabditomorpha</taxon>
        <taxon>Strongyloidea</taxon>
        <taxon>Ancylostomatidae</taxon>
        <taxon>Ancylostomatinae</taxon>
        <taxon>Ancylostoma</taxon>
    </lineage>
</organism>
<proteinExistence type="predicted"/>
<feature type="transmembrane region" description="Helical" evidence="1">
    <location>
        <begin position="20"/>
        <end position="46"/>
    </location>
</feature>
<keyword evidence="1" id="KW-1133">Transmembrane helix</keyword>
<dbReference type="InterPro" id="IPR010876">
    <property type="entry name" value="C1orf43"/>
</dbReference>
<keyword evidence="3" id="KW-1185">Reference proteome</keyword>
<gene>
    <name evidence="2" type="ORF">ANCCEY_13369</name>
</gene>
<dbReference type="Pfam" id="PF07406">
    <property type="entry name" value="NICE-3"/>
    <property type="match status" value="2"/>
</dbReference>
<dbReference type="EMBL" id="KE125647">
    <property type="protein sequence ID" value="EPB67548.1"/>
    <property type="molecule type" value="Genomic_DNA"/>
</dbReference>
<accession>A0A0D6L8Z9</accession>
<dbReference type="Proteomes" id="UP000054495">
    <property type="component" value="Unassembled WGS sequence"/>
</dbReference>
<protein>
    <submittedName>
        <fullName evidence="2">Uncharacterized protein</fullName>
    </submittedName>
</protein>
<feature type="transmembrane region" description="Helical" evidence="1">
    <location>
        <begin position="128"/>
        <end position="147"/>
    </location>
</feature>
<keyword evidence="1" id="KW-0472">Membrane</keyword>
<evidence type="ECO:0000313" key="2">
    <source>
        <dbReference type="EMBL" id="EPB67548.1"/>
    </source>
</evidence>
<keyword evidence="1" id="KW-0812">Transmembrane</keyword>
<feature type="non-terminal residue" evidence="2">
    <location>
        <position position="1"/>
    </location>
</feature>
<reference evidence="2 3" key="1">
    <citation type="submission" date="2013-05" db="EMBL/GenBank/DDBJ databases">
        <title>Draft genome of the parasitic nematode Anyclostoma ceylanicum.</title>
        <authorList>
            <person name="Mitreva M."/>
        </authorList>
    </citation>
    <scope>NUCLEOTIDE SEQUENCE [LARGE SCALE GENOMIC DNA]</scope>
</reference>
<name>A0A0D6L8Z9_9BILA</name>
<evidence type="ECO:0000313" key="3">
    <source>
        <dbReference type="Proteomes" id="UP000054495"/>
    </source>
</evidence>
<dbReference type="AlphaFoldDB" id="A0A0D6L8Z9"/>
<evidence type="ECO:0000256" key="1">
    <source>
        <dbReference type="SAM" id="Phobius"/>
    </source>
</evidence>
<sequence length="283" mass="31669">LRHNGIVGGTWEDLFSAWKMPWAGLSSTGSVSCTCSHYMIIIMAIFAQRQILRLRNNSARQRPNVSLKPIAKKPALGIEQKLTAVETMRKSYLPRLTDCTMIGQHSNAPYIHRMIAVDEISLEIGESFLLLVMIVSFGGVLFVADVFDHATATQIAGINAVTDDDFYFPPRTGCPRAAATTKLPREYCFVTLAAGAFTDFAEDPVMADSQLARIDPELARQAGESTLAYLTRVRKKMPSLSVALTHRIAYMHEAARFRPQKFELKHLMELRSLLNQFVKTQYV</sequence>